<reference evidence="1 2" key="1">
    <citation type="submission" date="2016-10" db="EMBL/GenBank/DDBJ databases">
        <authorList>
            <person name="de Groot N.N."/>
        </authorList>
    </citation>
    <scope>NUCLEOTIDE SEQUENCE [LARGE SCALE GENOMIC DNA]</scope>
    <source>
        <strain evidence="1 2">DSM 21632</strain>
    </source>
</reference>
<dbReference type="Proteomes" id="UP000199163">
    <property type="component" value="Unassembled WGS sequence"/>
</dbReference>
<dbReference type="SUPFAM" id="SSF140500">
    <property type="entry name" value="BAS1536-like"/>
    <property type="match status" value="1"/>
</dbReference>
<organism evidence="1 2">
    <name type="scientific">Alteribacillus persepolensis</name>
    <dbReference type="NCBI Taxonomy" id="568899"/>
    <lineage>
        <taxon>Bacteria</taxon>
        <taxon>Bacillati</taxon>
        <taxon>Bacillota</taxon>
        <taxon>Bacilli</taxon>
        <taxon>Bacillales</taxon>
        <taxon>Bacillaceae</taxon>
        <taxon>Alteribacillus</taxon>
    </lineage>
</organism>
<dbReference type="Pfam" id="PF09388">
    <property type="entry name" value="SpoOE-like"/>
    <property type="match status" value="1"/>
</dbReference>
<dbReference type="InterPro" id="IPR036638">
    <property type="entry name" value="HLH_DNA-bd_sf"/>
</dbReference>
<dbReference type="GO" id="GO:0043937">
    <property type="term" value="P:regulation of sporulation"/>
    <property type="evidence" value="ECO:0007669"/>
    <property type="project" value="InterPro"/>
</dbReference>
<dbReference type="EMBL" id="FNDK01000033">
    <property type="protein sequence ID" value="SDI30705.1"/>
    <property type="molecule type" value="Genomic_DNA"/>
</dbReference>
<dbReference type="InterPro" id="IPR037208">
    <property type="entry name" value="Spo0E-like_sf"/>
</dbReference>
<name>A0A1G8JHL2_9BACI</name>
<accession>A0A1G8JHL2</accession>
<dbReference type="Gene3D" id="4.10.280.10">
    <property type="entry name" value="Helix-loop-helix DNA-binding domain"/>
    <property type="match status" value="1"/>
</dbReference>
<protein>
    <submittedName>
        <fullName evidence="1">Spo0E like sporulation regulatory protein</fullName>
    </submittedName>
</protein>
<dbReference type="GO" id="GO:0046983">
    <property type="term" value="F:protein dimerization activity"/>
    <property type="evidence" value="ECO:0007669"/>
    <property type="project" value="InterPro"/>
</dbReference>
<evidence type="ECO:0000313" key="1">
    <source>
        <dbReference type="EMBL" id="SDI30705.1"/>
    </source>
</evidence>
<dbReference type="InterPro" id="IPR018540">
    <property type="entry name" value="Spo0E-like"/>
</dbReference>
<keyword evidence="2" id="KW-1185">Reference proteome</keyword>
<gene>
    <name evidence="1" type="ORF">SAMN05192534_13315</name>
</gene>
<proteinExistence type="predicted"/>
<dbReference type="AlphaFoldDB" id="A0A1G8JHL2"/>
<dbReference type="STRING" id="568899.SAMN05192534_13315"/>
<sequence>MLEQSLLREIEDKREELNNIAWKKPLLSEEVVTLSKELDQLLNRYDHSIQSKKAQ</sequence>
<evidence type="ECO:0000313" key="2">
    <source>
        <dbReference type="Proteomes" id="UP000199163"/>
    </source>
</evidence>